<accession>F4WGR9</accession>
<dbReference type="OrthoDB" id="7542570at2759"/>
<dbReference type="PANTHER" id="PTHR46060:SF1">
    <property type="entry name" value="MARINER MOS1 TRANSPOSASE-LIKE PROTEIN"/>
    <property type="match status" value="1"/>
</dbReference>
<dbReference type="InterPro" id="IPR052709">
    <property type="entry name" value="Transposase-MT_Hybrid"/>
</dbReference>
<dbReference type="Proteomes" id="UP000007755">
    <property type="component" value="Unassembled WGS sequence"/>
</dbReference>
<dbReference type="AlphaFoldDB" id="F4WGR9"/>
<dbReference type="InterPro" id="IPR036397">
    <property type="entry name" value="RNaseH_sf"/>
</dbReference>
<dbReference type="GO" id="GO:0003676">
    <property type="term" value="F:nucleic acid binding"/>
    <property type="evidence" value="ECO:0007669"/>
    <property type="project" value="InterPro"/>
</dbReference>
<sequence>MNEKIEQRICLKFCIANGISCAESLKMLQKAYGESTLSKTRAYEWYSALKSGRDVVKDLPRSGRPSTSSTEVNIDKVKEMVIENRHFSLREIAAELTVSHESIRTILRDCLGMKRVAARLVPKDLNFLQKLNRVKVAEDMLERVNSDPTFIKRIITGDETWVYEFDMQTSQQASEW</sequence>
<proteinExistence type="predicted"/>
<evidence type="ECO:0000313" key="1">
    <source>
        <dbReference type="EMBL" id="EGI66603.1"/>
    </source>
</evidence>
<organism evidence="2">
    <name type="scientific">Acromyrmex echinatior</name>
    <name type="common">Panamanian leafcutter ant</name>
    <name type="synonym">Acromyrmex octospinosus echinatior</name>
    <dbReference type="NCBI Taxonomy" id="103372"/>
    <lineage>
        <taxon>Eukaryota</taxon>
        <taxon>Metazoa</taxon>
        <taxon>Ecdysozoa</taxon>
        <taxon>Arthropoda</taxon>
        <taxon>Hexapoda</taxon>
        <taxon>Insecta</taxon>
        <taxon>Pterygota</taxon>
        <taxon>Neoptera</taxon>
        <taxon>Endopterygota</taxon>
        <taxon>Hymenoptera</taxon>
        <taxon>Apocrita</taxon>
        <taxon>Aculeata</taxon>
        <taxon>Formicoidea</taxon>
        <taxon>Formicidae</taxon>
        <taxon>Myrmicinae</taxon>
        <taxon>Acromyrmex</taxon>
    </lineage>
</organism>
<dbReference type="InParanoid" id="F4WGR9"/>
<name>F4WGR9_ACREC</name>
<dbReference type="EMBL" id="GL888146">
    <property type="protein sequence ID" value="EGI66603.1"/>
    <property type="molecule type" value="Genomic_DNA"/>
</dbReference>
<dbReference type="Gene3D" id="1.10.10.1450">
    <property type="match status" value="1"/>
</dbReference>
<dbReference type="PANTHER" id="PTHR46060">
    <property type="entry name" value="MARINER MOS1 TRANSPOSASE-LIKE PROTEIN"/>
    <property type="match status" value="1"/>
</dbReference>
<reference evidence="1" key="1">
    <citation type="submission" date="2011-02" db="EMBL/GenBank/DDBJ databases">
        <title>The genome of the leaf-cutting ant Acromyrmex echinatior suggests key adaptations to social evolution and fungus farming.</title>
        <authorList>
            <person name="Nygaard S."/>
            <person name="Zhang G."/>
        </authorList>
    </citation>
    <scope>NUCLEOTIDE SEQUENCE</scope>
</reference>
<feature type="non-terminal residue" evidence="1">
    <location>
        <position position="176"/>
    </location>
</feature>
<protein>
    <submittedName>
        <fullName evidence="1">FLJ37770-like protein</fullName>
    </submittedName>
</protein>
<gene>
    <name evidence="1" type="ORF">G5I_04869</name>
</gene>
<dbReference type="Gene3D" id="3.30.420.10">
    <property type="entry name" value="Ribonuclease H-like superfamily/Ribonuclease H"/>
    <property type="match status" value="1"/>
</dbReference>
<evidence type="ECO:0000313" key="2">
    <source>
        <dbReference type="Proteomes" id="UP000007755"/>
    </source>
</evidence>
<dbReference type="eggNOG" id="ENOG502SS0C">
    <property type="taxonomic scope" value="Eukaryota"/>
</dbReference>
<keyword evidence="2" id="KW-1185">Reference proteome</keyword>